<dbReference type="PROSITE" id="PS51257">
    <property type="entry name" value="PROKAR_LIPOPROTEIN"/>
    <property type="match status" value="1"/>
</dbReference>
<dbReference type="RefSeq" id="WP_091580803.1">
    <property type="nucleotide sequence ID" value="NZ_FNDU01000002.1"/>
</dbReference>
<reference evidence="1 2" key="1">
    <citation type="submission" date="2016-10" db="EMBL/GenBank/DDBJ databases">
        <authorList>
            <person name="de Groot N.N."/>
        </authorList>
    </citation>
    <scope>NUCLEOTIDE SEQUENCE [LARGE SCALE GENOMIC DNA]</scope>
    <source>
        <strain evidence="2">P4B,CCM 7963,CECT 7998,DSM 25260,IBRC-M 10614,KCTC 13821</strain>
    </source>
</reference>
<evidence type="ECO:0000313" key="2">
    <source>
        <dbReference type="Proteomes" id="UP000199017"/>
    </source>
</evidence>
<dbReference type="OrthoDB" id="2853123at2"/>
<organism evidence="1 2">
    <name type="scientific">Alteribacillus bidgolensis</name>
    <dbReference type="NCBI Taxonomy" id="930129"/>
    <lineage>
        <taxon>Bacteria</taxon>
        <taxon>Bacillati</taxon>
        <taxon>Bacillota</taxon>
        <taxon>Bacilli</taxon>
        <taxon>Bacillales</taxon>
        <taxon>Bacillaceae</taxon>
        <taxon>Alteribacillus</taxon>
    </lineage>
</organism>
<name>A0A1G8DYE5_9BACI</name>
<dbReference type="AlphaFoldDB" id="A0A1G8DYE5"/>
<dbReference type="InterPro" id="IPR011990">
    <property type="entry name" value="TPR-like_helical_dom_sf"/>
</dbReference>
<proteinExistence type="predicted"/>
<gene>
    <name evidence="1" type="ORF">SAMN05216352_1028</name>
</gene>
<dbReference type="EMBL" id="FNDU01000002">
    <property type="protein sequence ID" value="SDH62694.1"/>
    <property type="molecule type" value="Genomic_DNA"/>
</dbReference>
<sequence length="275" mass="31625">MIKKQTAAGLLSFLLISSGCSSYGMNRHLAEEEAIDTDKYAYQDENFTYNEETLQELADRFRLEDLSTSNINSIMEDEIKRGNYNEIIIYLRELQAEEEEEAAPFSRRYTEALQAHVQRSNEPSQALVEDAVAMMEEQYQLDPESEENTIAYAKLLIDSEYDVEKGAELLFDLEEKKENNGEQPGRDLLLALAQAYFAVGEYNNSLERYDTLTALDAEDPTHFYRMSEVYAAMDNTEGEKDALTQAFEPTSDFLNRYGDESYNLYKDYLNASMEE</sequence>
<protein>
    <submittedName>
        <fullName evidence="1">Uncharacterized protein</fullName>
    </submittedName>
</protein>
<evidence type="ECO:0000313" key="1">
    <source>
        <dbReference type="EMBL" id="SDH62694.1"/>
    </source>
</evidence>
<keyword evidence="2" id="KW-1185">Reference proteome</keyword>
<dbReference type="Proteomes" id="UP000199017">
    <property type="component" value="Unassembled WGS sequence"/>
</dbReference>
<accession>A0A1G8DYE5</accession>
<dbReference type="Gene3D" id="1.25.40.10">
    <property type="entry name" value="Tetratricopeptide repeat domain"/>
    <property type="match status" value="1"/>
</dbReference>
<dbReference type="SUPFAM" id="SSF48452">
    <property type="entry name" value="TPR-like"/>
    <property type="match status" value="1"/>
</dbReference>